<dbReference type="RefSeq" id="WP_345605208.1">
    <property type="nucleotide sequence ID" value="NZ_BAABJO010000008.1"/>
</dbReference>
<dbReference type="InterPro" id="IPR053853">
    <property type="entry name" value="FitA-like_RHH"/>
</dbReference>
<sequence>MKQLIARIDDDLHRRLKQRAAEQDRSLNDLVASVLAAAVEDDAESVRRRIERSGQRVVPPRPTAMRSRQDVIRRLEGLGTPVSDALTADRDGR</sequence>
<dbReference type="InterPro" id="IPR013321">
    <property type="entry name" value="Arc_rbn_hlx_hlx"/>
</dbReference>
<dbReference type="EMBL" id="BAABJO010000008">
    <property type="protein sequence ID" value="GAA5119694.1"/>
    <property type="molecule type" value="Genomic_DNA"/>
</dbReference>
<evidence type="ECO:0000313" key="3">
    <source>
        <dbReference type="Proteomes" id="UP001500804"/>
    </source>
</evidence>
<proteinExistence type="predicted"/>
<organism evidence="2 3">
    <name type="scientific">Pseudonocardia adelaidensis</name>
    <dbReference type="NCBI Taxonomy" id="648754"/>
    <lineage>
        <taxon>Bacteria</taxon>
        <taxon>Bacillati</taxon>
        <taxon>Actinomycetota</taxon>
        <taxon>Actinomycetes</taxon>
        <taxon>Pseudonocardiales</taxon>
        <taxon>Pseudonocardiaceae</taxon>
        <taxon>Pseudonocardia</taxon>
    </lineage>
</organism>
<dbReference type="Proteomes" id="UP001500804">
    <property type="component" value="Unassembled WGS sequence"/>
</dbReference>
<gene>
    <name evidence="2" type="ORF">GCM10023320_25860</name>
</gene>
<dbReference type="SUPFAM" id="SSF47598">
    <property type="entry name" value="Ribbon-helix-helix"/>
    <property type="match status" value="1"/>
</dbReference>
<protein>
    <submittedName>
        <fullName evidence="2">Toxin-antitoxin system HicB family antitoxin</fullName>
    </submittedName>
</protein>
<evidence type="ECO:0000313" key="2">
    <source>
        <dbReference type="EMBL" id="GAA5119694.1"/>
    </source>
</evidence>
<dbReference type="InterPro" id="IPR010985">
    <property type="entry name" value="Ribbon_hlx_hlx"/>
</dbReference>
<reference evidence="3" key="1">
    <citation type="journal article" date="2019" name="Int. J. Syst. Evol. Microbiol.">
        <title>The Global Catalogue of Microorganisms (GCM) 10K type strain sequencing project: providing services to taxonomists for standard genome sequencing and annotation.</title>
        <authorList>
            <consortium name="The Broad Institute Genomics Platform"/>
            <consortium name="The Broad Institute Genome Sequencing Center for Infectious Disease"/>
            <person name="Wu L."/>
            <person name="Ma J."/>
        </authorList>
    </citation>
    <scope>NUCLEOTIDE SEQUENCE [LARGE SCALE GENOMIC DNA]</scope>
    <source>
        <strain evidence="3">JCM 18302</strain>
    </source>
</reference>
<name>A0ABP9NIN6_9PSEU</name>
<accession>A0ABP9NIN6</accession>
<dbReference type="Gene3D" id="1.10.1220.10">
    <property type="entry name" value="Met repressor-like"/>
    <property type="match status" value="1"/>
</dbReference>
<evidence type="ECO:0000259" key="1">
    <source>
        <dbReference type="Pfam" id="PF22513"/>
    </source>
</evidence>
<feature type="domain" description="Antitoxin FitA-like ribbon-helix-helix" evidence="1">
    <location>
        <begin position="7"/>
        <end position="39"/>
    </location>
</feature>
<keyword evidence="3" id="KW-1185">Reference proteome</keyword>
<dbReference type="Pfam" id="PF22513">
    <property type="entry name" value="FitA-like_RHH"/>
    <property type="match status" value="1"/>
</dbReference>
<comment type="caution">
    <text evidence="2">The sequence shown here is derived from an EMBL/GenBank/DDBJ whole genome shotgun (WGS) entry which is preliminary data.</text>
</comment>